<organism evidence="2 3">
    <name type="scientific">Boletus reticuloceps</name>
    <dbReference type="NCBI Taxonomy" id="495285"/>
    <lineage>
        <taxon>Eukaryota</taxon>
        <taxon>Fungi</taxon>
        <taxon>Dikarya</taxon>
        <taxon>Basidiomycota</taxon>
        <taxon>Agaricomycotina</taxon>
        <taxon>Agaricomycetes</taxon>
        <taxon>Agaricomycetidae</taxon>
        <taxon>Boletales</taxon>
        <taxon>Boletineae</taxon>
        <taxon>Boletaceae</taxon>
        <taxon>Boletoideae</taxon>
        <taxon>Boletus</taxon>
    </lineage>
</organism>
<reference evidence="2" key="1">
    <citation type="submission" date="2021-03" db="EMBL/GenBank/DDBJ databases">
        <title>Evolutionary innovations through gain and loss of genes in the ectomycorrhizal Boletales.</title>
        <authorList>
            <person name="Wu G."/>
            <person name="Miyauchi S."/>
            <person name="Morin E."/>
            <person name="Yang Z.-L."/>
            <person name="Xu J."/>
            <person name="Martin F.M."/>
        </authorList>
    </citation>
    <scope>NUCLEOTIDE SEQUENCE</scope>
    <source>
        <strain evidence="2">BR01</strain>
    </source>
</reference>
<evidence type="ECO:0000256" key="1">
    <source>
        <dbReference type="SAM" id="MobiDB-lite"/>
    </source>
</evidence>
<feature type="region of interest" description="Disordered" evidence="1">
    <location>
        <begin position="311"/>
        <end position="359"/>
    </location>
</feature>
<feature type="region of interest" description="Disordered" evidence="1">
    <location>
        <begin position="1"/>
        <end position="63"/>
    </location>
</feature>
<sequence length="641" mass="71266">MLSATFRGTQMQHRGRSRHISPVALARQASEERRRSRIPPITDTHLQSGIPLPLPSTPAPPPQSLEDQIQVAYALDNIRLAKILLLKLKGIHVTGDSDPRIDHVRDEDFDMCFAPSGPLTLDEADKRALQETQRKQRQWWHESQRAQRLRACEKLWEDDMNRLHAEKGRALQRREHDLEQERARLAERTIQQRGIKPRLETSLPTKRDQDLFQYPFMLPSKLSSTLPCKSSKKTLTRSPGRHNRSVSFKEVINAMNGQLFPPDASERVDDARRIAGLPIPCAPPHRRKASVRAELLDSLLQVVEWQQGERRKAKGKDVVCEQQPLKSQLSPPDPMPSLPSSLSVTSLSSSTSPSRSGSWLTFGSWRSIATDITTPDSPVSSPTSTQPCLPTLIETQRELHPRCAFVRISLSDTPLCLPTISHHTLLEDGGPHTMPSGSAIESFPSLNMRGALVEHVTRSVATIIEAAKGLQSAYITATMFTAGSPYVDRVPPSQPHVSLRCQRPPRREGYRALAKDVHRFTDSTTSISQLSEPVHFIPLVSQPSGTAALPKPSVPKNALVFPSPLRPRTPPAALAYRMRPVANPAVLRLRALQNLMYARGKEWEGRGREGGLGCGKERMLGVAFEGRGRSGLGCEVRFVVA</sequence>
<evidence type="ECO:0000313" key="2">
    <source>
        <dbReference type="EMBL" id="KAG6380828.1"/>
    </source>
</evidence>
<dbReference type="AlphaFoldDB" id="A0A8I3AD04"/>
<feature type="compositionally biased region" description="Low complexity" evidence="1">
    <location>
        <begin position="338"/>
        <end position="359"/>
    </location>
</feature>
<proteinExistence type="predicted"/>
<gene>
    <name evidence="2" type="ORF">JVT61DRAFT_5214</name>
</gene>
<feature type="compositionally biased region" description="Pro residues" evidence="1">
    <location>
        <begin position="52"/>
        <end position="63"/>
    </location>
</feature>
<evidence type="ECO:0000313" key="3">
    <source>
        <dbReference type="Proteomes" id="UP000683000"/>
    </source>
</evidence>
<dbReference type="EMBL" id="JAGFBS010000002">
    <property type="protein sequence ID" value="KAG6380828.1"/>
    <property type="molecule type" value="Genomic_DNA"/>
</dbReference>
<comment type="caution">
    <text evidence="2">The sequence shown here is derived from an EMBL/GenBank/DDBJ whole genome shotgun (WGS) entry which is preliminary data.</text>
</comment>
<accession>A0A8I3AD04</accession>
<name>A0A8I3AD04_9AGAM</name>
<keyword evidence="3" id="KW-1185">Reference proteome</keyword>
<dbReference type="OrthoDB" id="3270558at2759"/>
<feature type="compositionally biased region" description="Polar residues" evidence="1">
    <location>
        <begin position="1"/>
        <end position="12"/>
    </location>
</feature>
<protein>
    <submittedName>
        <fullName evidence="2">Uncharacterized protein</fullName>
    </submittedName>
</protein>
<dbReference type="Proteomes" id="UP000683000">
    <property type="component" value="Unassembled WGS sequence"/>
</dbReference>